<organism evidence="1 2">
    <name type="scientific">[Myrmecia] bisecta</name>
    <dbReference type="NCBI Taxonomy" id="41462"/>
    <lineage>
        <taxon>Eukaryota</taxon>
        <taxon>Viridiplantae</taxon>
        <taxon>Chlorophyta</taxon>
        <taxon>core chlorophytes</taxon>
        <taxon>Trebouxiophyceae</taxon>
        <taxon>Trebouxiales</taxon>
        <taxon>Trebouxiaceae</taxon>
        <taxon>Myrmecia</taxon>
    </lineage>
</organism>
<dbReference type="Proteomes" id="UP001489004">
    <property type="component" value="Unassembled WGS sequence"/>
</dbReference>
<gene>
    <name evidence="1" type="ORF">WJX72_002798</name>
</gene>
<evidence type="ECO:0000313" key="2">
    <source>
        <dbReference type="Proteomes" id="UP001489004"/>
    </source>
</evidence>
<dbReference type="EMBL" id="JALJOR010000002">
    <property type="protein sequence ID" value="KAK9823442.1"/>
    <property type="molecule type" value="Genomic_DNA"/>
</dbReference>
<evidence type="ECO:0000313" key="1">
    <source>
        <dbReference type="EMBL" id="KAK9823442.1"/>
    </source>
</evidence>
<dbReference type="AlphaFoldDB" id="A0AAW1QQT4"/>
<reference evidence="1 2" key="1">
    <citation type="journal article" date="2024" name="Nat. Commun.">
        <title>Phylogenomics reveals the evolutionary origins of lichenization in chlorophyte algae.</title>
        <authorList>
            <person name="Puginier C."/>
            <person name="Libourel C."/>
            <person name="Otte J."/>
            <person name="Skaloud P."/>
            <person name="Haon M."/>
            <person name="Grisel S."/>
            <person name="Petersen M."/>
            <person name="Berrin J.G."/>
            <person name="Delaux P.M."/>
            <person name="Dal Grande F."/>
            <person name="Keller J."/>
        </authorList>
    </citation>
    <scope>NUCLEOTIDE SEQUENCE [LARGE SCALE GENOMIC DNA]</scope>
    <source>
        <strain evidence="1 2">SAG 2043</strain>
    </source>
</reference>
<name>A0AAW1QQT4_9CHLO</name>
<sequence>MTFTPNEFLVEGERMASNGICALSTGQSAPCKVYVDSVTAGYAPTGARRILQLPLCTLITINIPPLDLNVLGLDVAVPSGLQVVITGTAGLLGDLLCGLNGLLSGLNLLAIANALNNLLAALGALG</sequence>
<keyword evidence="2" id="KW-1185">Reference proteome</keyword>
<proteinExistence type="predicted"/>
<accession>A0AAW1QQT4</accession>
<protein>
    <submittedName>
        <fullName evidence="1">Uncharacterized protein</fullName>
    </submittedName>
</protein>
<comment type="caution">
    <text evidence="1">The sequence shown here is derived from an EMBL/GenBank/DDBJ whole genome shotgun (WGS) entry which is preliminary data.</text>
</comment>